<dbReference type="RefSeq" id="WP_190956240.1">
    <property type="nucleotide sequence ID" value="NZ_JACJTU010000015.1"/>
</dbReference>
<name>A0ABR8K9Q1_9NOSO</name>
<comment type="caution">
    <text evidence="4">The sequence shown here is derived from an EMBL/GenBank/DDBJ whole genome shotgun (WGS) entry which is preliminary data.</text>
</comment>
<dbReference type="InterPro" id="IPR006558">
    <property type="entry name" value="LamG-like"/>
</dbReference>
<evidence type="ECO:0000313" key="5">
    <source>
        <dbReference type="Proteomes" id="UP000637383"/>
    </source>
</evidence>
<keyword evidence="2" id="KW-1015">Disulfide bond</keyword>
<dbReference type="Pfam" id="PF13385">
    <property type="entry name" value="Laminin_G_3"/>
    <property type="match status" value="1"/>
</dbReference>
<protein>
    <submittedName>
        <fullName evidence="4">DUF4347 domain-containing protein</fullName>
    </submittedName>
</protein>
<evidence type="ECO:0000259" key="3">
    <source>
        <dbReference type="SMART" id="SM00560"/>
    </source>
</evidence>
<dbReference type="PANTHER" id="PTHR32401">
    <property type="entry name" value="CONCANAVALIN A-LIKE LECTIN FAMILY PROTEIN"/>
    <property type="match status" value="1"/>
</dbReference>
<dbReference type="Gene3D" id="2.60.120.200">
    <property type="match status" value="2"/>
</dbReference>
<dbReference type="SUPFAM" id="SSF49899">
    <property type="entry name" value="Concanavalin A-like lectins/glucanases"/>
    <property type="match status" value="2"/>
</dbReference>
<keyword evidence="1" id="KW-0732">Signal</keyword>
<dbReference type="InterPro" id="IPR050258">
    <property type="entry name" value="Leguminous_Lectin"/>
</dbReference>
<dbReference type="InterPro" id="IPR056573">
    <property type="entry name" value="Lectin_L-type_dom"/>
</dbReference>
<dbReference type="Pfam" id="PF14252">
    <property type="entry name" value="DUF4347"/>
    <property type="match status" value="1"/>
</dbReference>
<dbReference type="PANTHER" id="PTHR32401:SF48">
    <property type="entry name" value="LEGUME LECTIN DOMAIN-CONTAINING PROTEIN"/>
    <property type="match status" value="1"/>
</dbReference>
<dbReference type="CDD" id="cd01951">
    <property type="entry name" value="lectin_L-type"/>
    <property type="match status" value="1"/>
</dbReference>
<dbReference type="InterPro" id="IPR025592">
    <property type="entry name" value="DUF4347"/>
</dbReference>
<organism evidence="4 5">
    <name type="scientific">Nostoc paludosum FACHB-159</name>
    <dbReference type="NCBI Taxonomy" id="2692908"/>
    <lineage>
        <taxon>Bacteria</taxon>
        <taxon>Bacillati</taxon>
        <taxon>Cyanobacteriota</taxon>
        <taxon>Cyanophyceae</taxon>
        <taxon>Nostocales</taxon>
        <taxon>Nostocaceae</taxon>
        <taxon>Nostoc</taxon>
    </lineage>
</organism>
<dbReference type="EMBL" id="JACJTU010000015">
    <property type="protein sequence ID" value="MBD2735588.1"/>
    <property type="molecule type" value="Genomic_DNA"/>
</dbReference>
<gene>
    <name evidence="4" type="ORF">H6H03_17090</name>
</gene>
<evidence type="ECO:0000313" key="4">
    <source>
        <dbReference type="EMBL" id="MBD2735588.1"/>
    </source>
</evidence>
<proteinExistence type="predicted"/>
<accession>A0ABR8K9Q1</accession>
<evidence type="ECO:0000256" key="1">
    <source>
        <dbReference type="ARBA" id="ARBA00022729"/>
    </source>
</evidence>
<sequence>MFETNFSDFDNSALVTGFSSSQGLGSNLIPNLLLTEAQLVNPQSIAFVDLSIPEVEKILQGLTTDLIIPLQPEQDSITQITETLSNYDDLLGVHVISHGSSGQLELGNSVVNLETLHSRSQDLETWADALAADADILLYGCNVAAGTVGSTFVSELGQLTGADVAASTDLTGNISQGGNWVLEYATGTIESPLAIQPSLLNTYNGLLAGFDYTNFASTSGLKFNGSSAQFGNALRLTPASASQSGSVFYTTPIALDTNTSFQTQFQFQLTGGTLGADGFTFVLQNSPAKANAKGSSGGNLGYGGTLTPITQSLAIEFDTYKNGTDTNNNSIAVLRDGNVNAALATTSTVTDSNSATPIDLNSGTPINAWIEYNGSTDKLDVFLSQSSTKLPTAKAALSYQIDLTSVLGSQAFVGFTAGTGSRFNAHNINSWKFNSDNGGSPDNENSNGLVGYWKFEEATGNTVLDSSGNNNNGSLINSSRTVGIYGQGLQVSGKNSSHASIPASASLNSITNQITVSAWVRPNAQPVGFQAVVNRQIGTLLHPDQFYLGFGTRNQVTTYKWEIGTTNGEGNVYEGTPTTNRWVHLVGTYDGSLLRLYVDGVQIGSNPVTGNILVDNNPVTIGAAENYGEGTPLGDRFNGLIDEVRIYNRALSATEVKNLK</sequence>
<dbReference type="Proteomes" id="UP000637383">
    <property type="component" value="Unassembled WGS sequence"/>
</dbReference>
<dbReference type="InterPro" id="IPR013320">
    <property type="entry name" value="ConA-like_dom_sf"/>
</dbReference>
<evidence type="ECO:0000256" key="2">
    <source>
        <dbReference type="ARBA" id="ARBA00023157"/>
    </source>
</evidence>
<keyword evidence="5" id="KW-1185">Reference proteome</keyword>
<feature type="domain" description="LamG-like jellyroll fold" evidence="3">
    <location>
        <begin position="512"/>
        <end position="654"/>
    </location>
</feature>
<dbReference type="InterPro" id="IPR001220">
    <property type="entry name" value="Legume_lectin_dom"/>
</dbReference>
<reference evidence="4 5" key="1">
    <citation type="journal article" date="2020" name="ISME J.">
        <title>Comparative genomics reveals insights into cyanobacterial evolution and habitat adaptation.</title>
        <authorList>
            <person name="Chen M.Y."/>
            <person name="Teng W.K."/>
            <person name="Zhao L."/>
            <person name="Hu C.X."/>
            <person name="Zhou Y.K."/>
            <person name="Han B.P."/>
            <person name="Song L.R."/>
            <person name="Shu W.S."/>
        </authorList>
    </citation>
    <scope>NUCLEOTIDE SEQUENCE [LARGE SCALE GENOMIC DNA]</scope>
    <source>
        <strain evidence="4 5">FACHB-159</strain>
    </source>
</reference>
<dbReference type="SMART" id="SM00560">
    <property type="entry name" value="LamGL"/>
    <property type="match status" value="1"/>
</dbReference>
<dbReference type="Pfam" id="PF00139">
    <property type="entry name" value="Lectin_legB"/>
    <property type="match status" value="1"/>
</dbReference>